<proteinExistence type="predicted"/>
<evidence type="ECO:0008006" key="3">
    <source>
        <dbReference type="Google" id="ProtNLM"/>
    </source>
</evidence>
<dbReference type="AlphaFoldDB" id="A0AAU7JYW1"/>
<protein>
    <recommendedName>
        <fullName evidence="3">Anti-sigma factor</fullName>
    </recommendedName>
</protein>
<name>A0AAU7JYW1_9MICO</name>
<sequence>MSTISRDRTSADQLTEEFLELVCADEELLRAEFDEIIAQEWTSPPPPGEPRAATPGDGPRRPLTGPVDAAWSRPRACHPLIPRWRRQRSPP</sequence>
<evidence type="ECO:0000313" key="2">
    <source>
        <dbReference type="EMBL" id="XBO45540.1"/>
    </source>
</evidence>
<reference evidence="2" key="1">
    <citation type="submission" date="2024-05" db="EMBL/GenBank/DDBJ databases">
        <authorList>
            <person name="Kim S."/>
            <person name="Heo J."/>
            <person name="Choi H."/>
            <person name="Choi Y."/>
            <person name="Kwon S.-W."/>
            <person name="Kim Y."/>
        </authorList>
    </citation>
    <scope>NUCLEOTIDE SEQUENCE</scope>
    <source>
        <strain evidence="2">KACC 23699</strain>
    </source>
</reference>
<dbReference type="RefSeq" id="WP_406833042.1">
    <property type="nucleotide sequence ID" value="NZ_CP157483.1"/>
</dbReference>
<organism evidence="2">
    <name type="scientific">Pedococcus sp. KACC 23699</name>
    <dbReference type="NCBI Taxonomy" id="3149228"/>
    <lineage>
        <taxon>Bacteria</taxon>
        <taxon>Bacillati</taxon>
        <taxon>Actinomycetota</taxon>
        <taxon>Actinomycetes</taxon>
        <taxon>Micrococcales</taxon>
        <taxon>Intrasporangiaceae</taxon>
        <taxon>Pedococcus</taxon>
    </lineage>
</organism>
<gene>
    <name evidence="2" type="ORF">ABEG17_09480</name>
</gene>
<feature type="region of interest" description="Disordered" evidence="1">
    <location>
        <begin position="38"/>
        <end position="74"/>
    </location>
</feature>
<evidence type="ECO:0000256" key="1">
    <source>
        <dbReference type="SAM" id="MobiDB-lite"/>
    </source>
</evidence>
<accession>A0AAU7JYW1</accession>
<dbReference type="EMBL" id="CP157483">
    <property type="protein sequence ID" value="XBO45540.1"/>
    <property type="molecule type" value="Genomic_DNA"/>
</dbReference>